<keyword evidence="1" id="KW-0479">Metal-binding</keyword>
<keyword evidence="4" id="KW-1185">Reference proteome</keyword>
<comment type="caution">
    <text evidence="3">The sequence shown here is derived from an EMBL/GenBank/DDBJ whole genome shotgun (WGS) entry which is preliminary data.</text>
</comment>
<dbReference type="EMBL" id="WNKX01000021">
    <property type="protein sequence ID" value="MTW13316.1"/>
    <property type="molecule type" value="Genomic_DNA"/>
</dbReference>
<evidence type="ECO:0000313" key="4">
    <source>
        <dbReference type="Proteomes" id="UP000472320"/>
    </source>
</evidence>
<dbReference type="PROSITE" id="PS50966">
    <property type="entry name" value="ZF_SWIM"/>
    <property type="match status" value="1"/>
</dbReference>
<dbReference type="GO" id="GO:0008270">
    <property type="term" value="F:zinc ion binding"/>
    <property type="evidence" value="ECO:0007669"/>
    <property type="project" value="UniProtKB-KW"/>
</dbReference>
<gene>
    <name evidence="3" type="ORF">GM658_22155</name>
</gene>
<reference evidence="3 4" key="1">
    <citation type="submission" date="2019-11" db="EMBL/GenBank/DDBJ databases">
        <title>Type strains purchased from KCTC, JCM and DSMZ.</title>
        <authorList>
            <person name="Lu H."/>
        </authorList>
    </citation>
    <scope>NUCLEOTIDE SEQUENCE [LARGE SCALE GENOMIC DNA]</scope>
    <source>
        <strain evidence="3 4">JCM 31587</strain>
    </source>
</reference>
<proteinExistence type="predicted"/>
<evidence type="ECO:0000259" key="2">
    <source>
        <dbReference type="PROSITE" id="PS50966"/>
    </source>
</evidence>
<protein>
    <submittedName>
        <fullName evidence="3">SWIM zinc finger family protein</fullName>
    </submittedName>
</protein>
<dbReference type="Pfam" id="PF04434">
    <property type="entry name" value="SWIM"/>
    <property type="match status" value="1"/>
</dbReference>
<feature type="domain" description="SWIM-type" evidence="2">
    <location>
        <begin position="64"/>
        <end position="97"/>
    </location>
</feature>
<accession>A0A6L6QNS5</accession>
<keyword evidence="1" id="KW-0863">Zinc-finger</keyword>
<name>A0A6L6QNS5_9BURK</name>
<dbReference type="RefSeq" id="WP_155456240.1">
    <property type="nucleotide sequence ID" value="NZ_WNKX01000021.1"/>
</dbReference>
<dbReference type="InterPro" id="IPR007527">
    <property type="entry name" value="Znf_SWIM"/>
</dbReference>
<organism evidence="3 4">
    <name type="scientific">Massilia eburnea</name>
    <dbReference type="NCBI Taxonomy" id="1776165"/>
    <lineage>
        <taxon>Bacteria</taxon>
        <taxon>Pseudomonadati</taxon>
        <taxon>Pseudomonadota</taxon>
        <taxon>Betaproteobacteria</taxon>
        <taxon>Burkholderiales</taxon>
        <taxon>Oxalobacteraceae</taxon>
        <taxon>Telluria group</taxon>
        <taxon>Massilia</taxon>
    </lineage>
</organism>
<sequence>MSASWYAVYRNIDDAALEALANAGLLRRAAKDVEAGKVGWPQGAGLDAVLHAAKDGATVLADGQQVQLTSAGPRQARCDCPAPGMCKHILAAALWLRAQPAGEDAAPAVDVVAEICALPEAALLKAAGKAGRTQALAWLATCGAPEVSVEGGSATIVLPGLQQRAIYVAGLGYDGMLSEAAPGSKRALHLAALLAVRREQGVPLQAAAAGAAPGEPGGLAAGEGGAGDALEPGAGALSASERAFIAQLRALLHDILRNGLSHVSALVPPQLRALNMSARAEDMPRLAAMLRELGGTIDLLAERSYHADERQALSHMARIEALCVALEQADAVRLQGLRGKVRRDFEGSTLPALLPLGGYWWTTRGGARGMTLSLWDPDARAIVQGVLARPDGSDPTFHRHTIWDAGSVWAGAGSPGRICQHMLRLEGARVADDGRIAGAGAQASTAPLWNPAQLEAAAPGLGDWQELQAVLRDSGGLAGGAPDCVLLRPGSYAQPVLNEVRQQFEWRVNDSQGRGLVLRIPAEQACEQRIGNLEKLAEKALPIPLVLARIPRGEAAPALEPVALTVVENGKLRVVSLDFAHEHRLGNMGRFMRALAGMVEGRSAAPALAAPSAMERLLEQASAVLERIAMSGRLPPDPAQRAELAGLRQALQSAGIDLICDAIRNFEQQASPARALQLYYLLMRCTSLVRVGRFGAAIST</sequence>
<dbReference type="AlphaFoldDB" id="A0A6L6QNS5"/>
<keyword evidence="1" id="KW-0862">Zinc</keyword>
<dbReference type="OrthoDB" id="242553at2"/>
<evidence type="ECO:0000256" key="1">
    <source>
        <dbReference type="PROSITE-ProRule" id="PRU00325"/>
    </source>
</evidence>
<evidence type="ECO:0000313" key="3">
    <source>
        <dbReference type="EMBL" id="MTW13316.1"/>
    </source>
</evidence>
<dbReference type="Proteomes" id="UP000472320">
    <property type="component" value="Unassembled WGS sequence"/>
</dbReference>